<dbReference type="AlphaFoldDB" id="A0AB39QCM6"/>
<dbReference type="EMBL" id="CP163441">
    <property type="protein sequence ID" value="XDQ40995.1"/>
    <property type="molecule type" value="Genomic_DNA"/>
</dbReference>
<proteinExistence type="predicted"/>
<evidence type="ECO:0000256" key="1">
    <source>
        <dbReference type="ARBA" id="ARBA00023015"/>
    </source>
</evidence>
<reference evidence="5" key="1">
    <citation type="submission" date="2024-07" db="EMBL/GenBank/DDBJ databases">
        <authorList>
            <person name="Yu S.T."/>
        </authorList>
    </citation>
    <scope>NUCLEOTIDE SEQUENCE</scope>
    <source>
        <strain evidence="5">R39</strain>
    </source>
</reference>
<dbReference type="InterPro" id="IPR009057">
    <property type="entry name" value="Homeodomain-like_sf"/>
</dbReference>
<keyword evidence="1" id="KW-0805">Transcription regulation</keyword>
<dbReference type="SUPFAM" id="SSF51182">
    <property type="entry name" value="RmlC-like cupins"/>
    <property type="match status" value="1"/>
</dbReference>
<keyword evidence="2" id="KW-0238">DNA-binding</keyword>
<accession>A0AB39QCM6</accession>
<evidence type="ECO:0000313" key="5">
    <source>
        <dbReference type="EMBL" id="XDQ40995.1"/>
    </source>
</evidence>
<dbReference type="Pfam" id="PF12852">
    <property type="entry name" value="Cupin_6"/>
    <property type="match status" value="2"/>
</dbReference>
<dbReference type="SMART" id="SM00342">
    <property type="entry name" value="HTH_ARAC"/>
    <property type="match status" value="1"/>
</dbReference>
<keyword evidence="3" id="KW-0804">Transcription</keyword>
<feature type="domain" description="HTH araC/xylS-type" evidence="4">
    <location>
        <begin position="230"/>
        <end position="328"/>
    </location>
</feature>
<dbReference type="SUPFAM" id="SSF46689">
    <property type="entry name" value="Homeodomain-like"/>
    <property type="match status" value="2"/>
</dbReference>
<dbReference type="Gene3D" id="1.10.10.60">
    <property type="entry name" value="Homeodomain-like"/>
    <property type="match status" value="1"/>
</dbReference>
<evidence type="ECO:0000256" key="2">
    <source>
        <dbReference type="ARBA" id="ARBA00023125"/>
    </source>
</evidence>
<protein>
    <submittedName>
        <fullName evidence="5">AraC family transcriptional regulator</fullName>
    </submittedName>
</protein>
<organism evidence="5">
    <name type="scientific">Streptomyces sp. R39</name>
    <dbReference type="NCBI Taxonomy" id="3238631"/>
    <lineage>
        <taxon>Bacteria</taxon>
        <taxon>Bacillati</taxon>
        <taxon>Actinomycetota</taxon>
        <taxon>Actinomycetes</taxon>
        <taxon>Kitasatosporales</taxon>
        <taxon>Streptomycetaceae</taxon>
        <taxon>Streptomyces</taxon>
    </lineage>
</organism>
<evidence type="ECO:0000259" key="4">
    <source>
        <dbReference type="PROSITE" id="PS01124"/>
    </source>
</evidence>
<dbReference type="PROSITE" id="PS01124">
    <property type="entry name" value="HTH_ARAC_FAMILY_2"/>
    <property type="match status" value="1"/>
</dbReference>
<dbReference type="PANTHER" id="PTHR11019:SF159">
    <property type="entry name" value="TRANSCRIPTIONAL REGULATOR-RELATED"/>
    <property type="match status" value="1"/>
</dbReference>
<dbReference type="Gene3D" id="2.60.120.10">
    <property type="entry name" value="Jelly Rolls"/>
    <property type="match status" value="1"/>
</dbReference>
<sequence>MDALSRLIRLARLRGSVDLRCLVAGRYTLDNPGAGKGQAPFHLLLSGACVLELPGRRIEVAAGDLVLLPRGVAHRMHARGPRAATDVGRRDAGPYALVTDAASAAAARGGDQQERGGPDTPVDLFCGHYTWEAGPGQVLMDMLPDVVHVSLANGTNADADTDGGAGHRGAAHLGRLAPLSGLMRDEAARAAPGAEAVLDALCDVLLTLALRGTPGLGRTLWLASAQDVVRTVTEAVLRDPAHDWRIKEFAGLTAMSRATFIRHFVRETGMNPGDFLTRLRMLLAADMLTRTDHSVAAVADAVGYASESAFGRAFRVTTGETPARLRRAARDLR</sequence>
<dbReference type="InterPro" id="IPR011051">
    <property type="entry name" value="RmlC_Cupin_sf"/>
</dbReference>
<gene>
    <name evidence="5" type="ORF">AB5J52_01215</name>
</gene>
<dbReference type="RefSeq" id="WP_369220739.1">
    <property type="nucleotide sequence ID" value="NZ_CP163441.1"/>
</dbReference>
<dbReference type="GO" id="GO:0003700">
    <property type="term" value="F:DNA-binding transcription factor activity"/>
    <property type="evidence" value="ECO:0007669"/>
    <property type="project" value="InterPro"/>
</dbReference>
<dbReference type="InterPro" id="IPR032783">
    <property type="entry name" value="AraC_lig"/>
</dbReference>
<dbReference type="GO" id="GO:0043565">
    <property type="term" value="F:sequence-specific DNA binding"/>
    <property type="evidence" value="ECO:0007669"/>
    <property type="project" value="InterPro"/>
</dbReference>
<dbReference type="Pfam" id="PF12833">
    <property type="entry name" value="HTH_18"/>
    <property type="match status" value="1"/>
</dbReference>
<dbReference type="PANTHER" id="PTHR11019">
    <property type="entry name" value="HTH-TYPE TRANSCRIPTIONAL REGULATOR NIMR"/>
    <property type="match status" value="1"/>
</dbReference>
<dbReference type="InterPro" id="IPR014710">
    <property type="entry name" value="RmlC-like_jellyroll"/>
</dbReference>
<dbReference type="InterPro" id="IPR018060">
    <property type="entry name" value="HTH_AraC"/>
</dbReference>
<name>A0AB39QCM6_9ACTN</name>
<evidence type="ECO:0000256" key="3">
    <source>
        <dbReference type="ARBA" id="ARBA00023163"/>
    </source>
</evidence>